<dbReference type="AlphaFoldDB" id="A0A7S2XLU5"/>
<organism evidence="2">
    <name type="scientific">Attheya septentrionalis</name>
    <dbReference type="NCBI Taxonomy" id="420275"/>
    <lineage>
        <taxon>Eukaryota</taxon>
        <taxon>Sar</taxon>
        <taxon>Stramenopiles</taxon>
        <taxon>Ochrophyta</taxon>
        <taxon>Bacillariophyta</taxon>
        <taxon>Coscinodiscophyceae</taxon>
        <taxon>Chaetocerotophycidae</taxon>
        <taxon>Chaetocerotales</taxon>
        <taxon>Attheyaceae</taxon>
        <taxon>Attheya</taxon>
    </lineage>
</organism>
<dbReference type="EMBL" id="HBHQ01008671">
    <property type="protein sequence ID" value="CAD9813999.1"/>
    <property type="molecule type" value="Transcribed_RNA"/>
</dbReference>
<gene>
    <name evidence="2" type="ORF">ASEP1449_LOCUS5824</name>
</gene>
<evidence type="ECO:0000256" key="1">
    <source>
        <dbReference type="SAM" id="MobiDB-lite"/>
    </source>
</evidence>
<proteinExistence type="predicted"/>
<feature type="region of interest" description="Disordered" evidence="1">
    <location>
        <begin position="52"/>
        <end position="87"/>
    </location>
</feature>
<reference evidence="2" key="1">
    <citation type="submission" date="2021-01" db="EMBL/GenBank/DDBJ databases">
        <authorList>
            <person name="Corre E."/>
            <person name="Pelletier E."/>
            <person name="Niang G."/>
            <person name="Scheremetjew M."/>
            <person name="Finn R."/>
            <person name="Kale V."/>
            <person name="Holt S."/>
            <person name="Cochrane G."/>
            <person name="Meng A."/>
            <person name="Brown T."/>
            <person name="Cohen L."/>
        </authorList>
    </citation>
    <scope>NUCLEOTIDE SEQUENCE</scope>
    <source>
        <strain evidence="2">CCMP2084</strain>
    </source>
</reference>
<protein>
    <submittedName>
        <fullName evidence="2">Uncharacterized protein</fullName>
    </submittedName>
</protein>
<sequence length="245" mass="27125">MTPKPASNLNELVDGVARIAVAALPEPLLSKSSNECIYIVPQVDPMTRRIEDTPHDGQHWEKSPPIASVFKTPSGNRRSRPNPLWDSGVLSPSLLLPSLFTPEAPRSRKRNKRTELRKRHLEVCQDDLLGPPPSPVMDALFLPSRTIHSAPSSKFSADQLVTPPRNDDAKQTMIQTDSPSVPSMEELIVSIPLPDLRGSSFSNGASVRKLRQQLRPRSRAAPMTRHHNTPVSGRCIEAFQNLSVF</sequence>
<feature type="compositionally biased region" description="Basic and acidic residues" evidence="1">
    <location>
        <begin position="52"/>
        <end position="62"/>
    </location>
</feature>
<evidence type="ECO:0000313" key="2">
    <source>
        <dbReference type="EMBL" id="CAD9813999.1"/>
    </source>
</evidence>
<accession>A0A7S2XLU5</accession>
<name>A0A7S2XLU5_9STRA</name>